<evidence type="ECO:0000256" key="1">
    <source>
        <dbReference type="SAM" id="Phobius"/>
    </source>
</evidence>
<evidence type="ECO:0000313" key="2">
    <source>
        <dbReference type="EMBL" id="PTB45541.1"/>
    </source>
</evidence>
<proteinExistence type="predicted"/>
<feature type="transmembrane region" description="Helical" evidence="1">
    <location>
        <begin position="62"/>
        <end position="78"/>
    </location>
</feature>
<keyword evidence="3" id="KW-1185">Reference proteome</keyword>
<organism evidence="2 3">
    <name type="scientific">Trichoderma asperellum (strain ATCC 204424 / CBS 433.97 / NBRC 101777)</name>
    <dbReference type="NCBI Taxonomy" id="1042311"/>
    <lineage>
        <taxon>Eukaryota</taxon>
        <taxon>Fungi</taxon>
        <taxon>Dikarya</taxon>
        <taxon>Ascomycota</taxon>
        <taxon>Pezizomycotina</taxon>
        <taxon>Sordariomycetes</taxon>
        <taxon>Hypocreomycetidae</taxon>
        <taxon>Hypocreales</taxon>
        <taxon>Hypocreaceae</taxon>
        <taxon>Trichoderma</taxon>
    </lineage>
</organism>
<reference evidence="2 3" key="1">
    <citation type="submission" date="2016-07" db="EMBL/GenBank/DDBJ databases">
        <title>Multiple horizontal gene transfer events from other fungi enriched the ability of initially mycotrophic Trichoderma (Ascomycota) to feed on dead plant biomass.</title>
        <authorList>
            <consortium name="DOE Joint Genome Institute"/>
            <person name="Aerts A."/>
            <person name="Atanasova L."/>
            <person name="Chenthamara K."/>
            <person name="Zhang J."/>
            <person name="Grujic M."/>
            <person name="Henrissat B."/>
            <person name="Kuo A."/>
            <person name="Salamov A."/>
            <person name="Lipzen A."/>
            <person name="Labutti K."/>
            <person name="Barry K."/>
            <person name="Miao Y."/>
            <person name="Rahimi M.J."/>
            <person name="Shen Q."/>
            <person name="Grigoriev I.V."/>
            <person name="Kubicek C.P."/>
            <person name="Druzhinina I.S."/>
        </authorList>
    </citation>
    <scope>NUCLEOTIDE SEQUENCE [LARGE SCALE GENOMIC DNA]</scope>
    <source>
        <strain evidence="2 3">CBS 433.97</strain>
    </source>
</reference>
<dbReference type="Proteomes" id="UP000240493">
    <property type="component" value="Unassembled WGS sequence"/>
</dbReference>
<gene>
    <name evidence="2" type="ORF">M441DRAFT_320132</name>
</gene>
<accession>A0A2T3ZL57</accession>
<name>A0A2T3ZL57_TRIA4</name>
<keyword evidence="1" id="KW-1133">Transmembrane helix</keyword>
<keyword evidence="1" id="KW-0472">Membrane</keyword>
<sequence>MRKSGGIVFYCLRSQLPVETYDGHMPSCLHHHPHQYRIVCHLSITRGHTSSHSYFGSPSTRLMFVFVFVFLGLGLDWLCTFDHFGWSGSLFYSLARAVLRFRWMDEAGSRTCI</sequence>
<evidence type="ECO:0000313" key="3">
    <source>
        <dbReference type="Proteomes" id="UP000240493"/>
    </source>
</evidence>
<protein>
    <submittedName>
        <fullName evidence="2">Uncharacterized protein</fullName>
    </submittedName>
</protein>
<keyword evidence="1" id="KW-0812">Transmembrane</keyword>
<dbReference type="AlphaFoldDB" id="A0A2T3ZL57"/>
<dbReference type="EMBL" id="KZ679257">
    <property type="protein sequence ID" value="PTB45541.1"/>
    <property type="molecule type" value="Genomic_DNA"/>
</dbReference>